<organism evidence="4 5">
    <name type="scientific">Adineta ricciae</name>
    <name type="common">Rotifer</name>
    <dbReference type="NCBI Taxonomy" id="249248"/>
    <lineage>
        <taxon>Eukaryota</taxon>
        <taxon>Metazoa</taxon>
        <taxon>Spiralia</taxon>
        <taxon>Gnathifera</taxon>
        <taxon>Rotifera</taxon>
        <taxon>Eurotatoria</taxon>
        <taxon>Bdelloidea</taxon>
        <taxon>Adinetida</taxon>
        <taxon>Adinetidae</taxon>
        <taxon>Adineta</taxon>
    </lineage>
</organism>
<feature type="domain" description="NmrA-like" evidence="3">
    <location>
        <begin position="8"/>
        <end position="245"/>
    </location>
</feature>
<keyword evidence="2" id="KW-0560">Oxidoreductase</keyword>
<dbReference type="InterPro" id="IPR045312">
    <property type="entry name" value="PCBER-like"/>
</dbReference>
<dbReference type="PANTHER" id="PTHR47706">
    <property type="entry name" value="NMRA-LIKE FAMILY PROTEIN"/>
    <property type="match status" value="1"/>
</dbReference>
<dbReference type="CDD" id="cd05259">
    <property type="entry name" value="PCBER_SDR_a"/>
    <property type="match status" value="1"/>
</dbReference>
<evidence type="ECO:0000313" key="4">
    <source>
        <dbReference type="EMBL" id="CAF1508247.1"/>
    </source>
</evidence>
<evidence type="ECO:0000259" key="3">
    <source>
        <dbReference type="Pfam" id="PF05368"/>
    </source>
</evidence>
<dbReference type="InterPro" id="IPR051609">
    <property type="entry name" value="NmrA/Isoflavone_reductase-like"/>
</dbReference>
<gene>
    <name evidence="4" type="ORF">XAT740_LOCUS40064</name>
</gene>
<proteinExistence type="predicted"/>
<dbReference type="Gene3D" id="3.90.25.10">
    <property type="entry name" value="UDP-galactose 4-epimerase, domain 1"/>
    <property type="match status" value="1"/>
</dbReference>
<dbReference type="InterPro" id="IPR036291">
    <property type="entry name" value="NAD(P)-bd_dom_sf"/>
</dbReference>
<dbReference type="SUPFAM" id="SSF51735">
    <property type="entry name" value="NAD(P)-binding Rossmann-fold domains"/>
    <property type="match status" value="1"/>
</dbReference>
<dbReference type="Pfam" id="PF05368">
    <property type="entry name" value="NmrA"/>
    <property type="match status" value="1"/>
</dbReference>
<dbReference type="GO" id="GO:0016491">
    <property type="term" value="F:oxidoreductase activity"/>
    <property type="evidence" value="ECO:0007669"/>
    <property type="project" value="UniProtKB-KW"/>
</dbReference>
<evidence type="ECO:0000256" key="2">
    <source>
        <dbReference type="ARBA" id="ARBA00023002"/>
    </source>
</evidence>
<comment type="caution">
    <text evidence="4">The sequence shown here is derived from an EMBL/GenBank/DDBJ whole genome shotgun (WGS) entry which is preliminary data.</text>
</comment>
<dbReference type="PANTHER" id="PTHR47706:SF1">
    <property type="entry name" value="CIPA-LIKE, PUTATIVE (AFU_ORTHOLOGUE AFUA_1G12460)-RELATED"/>
    <property type="match status" value="1"/>
</dbReference>
<evidence type="ECO:0000256" key="1">
    <source>
        <dbReference type="ARBA" id="ARBA00022857"/>
    </source>
</evidence>
<dbReference type="Gene3D" id="3.40.50.720">
    <property type="entry name" value="NAD(P)-binding Rossmann-like Domain"/>
    <property type="match status" value="1"/>
</dbReference>
<keyword evidence="5" id="KW-1185">Reference proteome</keyword>
<dbReference type="EMBL" id="CAJNOR010004515">
    <property type="protein sequence ID" value="CAF1508247.1"/>
    <property type="molecule type" value="Genomic_DNA"/>
</dbReference>
<dbReference type="AlphaFoldDB" id="A0A815U231"/>
<evidence type="ECO:0000313" key="5">
    <source>
        <dbReference type="Proteomes" id="UP000663828"/>
    </source>
</evidence>
<dbReference type="Proteomes" id="UP000663828">
    <property type="component" value="Unassembled WGS sequence"/>
</dbReference>
<protein>
    <recommendedName>
        <fullName evidence="3">NmrA-like domain-containing protein</fullName>
    </recommendedName>
</protein>
<keyword evidence="1" id="KW-0521">NADP</keyword>
<sequence>MTRDTYRNVLLVGGAGDLGKHILSGLLEDSSFNVTVLSRVNSNSVFPSDVKVLKVDYSNKNSILESLTGQDVVISAVGGEGLSENIDMILVECALQADVKWFIPSQFVSDISHPFYSSLPFTTSKIKTMELLKENESKMAYTFITTGTFLDWGLENGFLGFDIRNRTVTLYDHGENFFSATTLSSVVKAVVAILHHPQLAQNKRIYIADATMTQNEILQLFEKYTNTKWTIKHMSTDDSFKQGAENYANGDKRKGIHQYLMSVIYNGKGASRFDDKLSNEVLGLPSIQPEEIIKEAVQRCKSLQ</sequence>
<name>A0A815U231_ADIRI</name>
<accession>A0A815U231</accession>
<reference evidence="4" key="1">
    <citation type="submission" date="2021-02" db="EMBL/GenBank/DDBJ databases">
        <authorList>
            <person name="Nowell W R."/>
        </authorList>
    </citation>
    <scope>NUCLEOTIDE SEQUENCE</scope>
</reference>
<dbReference type="InterPro" id="IPR008030">
    <property type="entry name" value="NmrA-like"/>
</dbReference>